<dbReference type="PANTHER" id="PTHR30627:SF1">
    <property type="entry name" value="PEPTIDOGLYCAN D,D-TRANSPEPTIDASE FTSI"/>
    <property type="match status" value="1"/>
</dbReference>
<keyword evidence="3" id="KW-0812">Transmembrane</keyword>
<name>A0A1G2HH66_9BACT</name>
<protein>
    <recommendedName>
        <fullName evidence="8">Penicillin-binding protein transpeptidase domain-containing protein</fullName>
    </recommendedName>
</protein>
<evidence type="ECO:0000259" key="4">
    <source>
        <dbReference type="Pfam" id="PF00905"/>
    </source>
</evidence>
<evidence type="ECO:0000256" key="2">
    <source>
        <dbReference type="ARBA" id="ARBA00023136"/>
    </source>
</evidence>
<dbReference type="Gene3D" id="3.40.710.10">
    <property type="entry name" value="DD-peptidase/beta-lactamase superfamily"/>
    <property type="match status" value="1"/>
</dbReference>
<organism evidence="6 7">
    <name type="scientific">Candidatus Spechtbacteria bacterium RIFCSPLOWO2_12_FULL_38_22</name>
    <dbReference type="NCBI Taxonomy" id="1802165"/>
    <lineage>
        <taxon>Bacteria</taxon>
        <taxon>Candidatus Spechtiibacteriota</taxon>
    </lineage>
</organism>
<comment type="subcellular location">
    <subcellularLocation>
        <location evidence="1">Membrane</location>
    </subcellularLocation>
</comment>
<evidence type="ECO:0008006" key="8">
    <source>
        <dbReference type="Google" id="ProtNLM"/>
    </source>
</evidence>
<dbReference type="InterPro" id="IPR036138">
    <property type="entry name" value="PBP_dimer_sf"/>
</dbReference>
<keyword evidence="2 3" id="KW-0472">Membrane</keyword>
<evidence type="ECO:0000313" key="7">
    <source>
        <dbReference type="Proteomes" id="UP000176770"/>
    </source>
</evidence>
<dbReference type="Pfam" id="PF03717">
    <property type="entry name" value="PBP_dimer"/>
    <property type="match status" value="1"/>
</dbReference>
<dbReference type="Gene3D" id="3.90.1310.10">
    <property type="entry name" value="Penicillin-binding protein 2a (Domain 2)"/>
    <property type="match status" value="1"/>
</dbReference>
<dbReference type="InterPro" id="IPR050515">
    <property type="entry name" value="Beta-lactam/transpept"/>
</dbReference>
<accession>A0A1G2HH66</accession>
<dbReference type="InterPro" id="IPR012338">
    <property type="entry name" value="Beta-lactam/transpept-like"/>
</dbReference>
<evidence type="ECO:0000259" key="5">
    <source>
        <dbReference type="Pfam" id="PF03717"/>
    </source>
</evidence>
<dbReference type="PANTHER" id="PTHR30627">
    <property type="entry name" value="PEPTIDOGLYCAN D,D-TRANSPEPTIDASE"/>
    <property type="match status" value="1"/>
</dbReference>
<dbReference type="SUPFAM" id="SSF56519">
    <property type="entry name" value="Penicillin binding protein dimerisation domain"/>
    <property type="match status" value="1"/>
</dbReference>
<gene>
    <name evidence="6" type="ORF">A3F94_01300</name>
</gene>
<sequence>MQKRRKSYRVFESKSNSNKRITTLFVLFVLVSGAISARLYYLQIIKGDEYSAFAKGIYIGGQDYTPPRGDIYFQDKTGEATYLVATNKESPFIYADPKEVNDSQYILNEISKIVEINQEDYSVILDRLQNQNSSYALIKKQISLEEKDAIEKLQLPGVYIKNELVRVYPAGEVGSTVLGFLGFNEEDRKGQYGIEEYYQNLLSGSALGSANYELLSDSSLEAADIELTIDYGIQFVVERKLQELLENLDADLASAIFMNPRTGEILAMAQRPGFDPNNYSDVENINVFKNNLVQSVYELGSVFKPITMAAAIDAGVITPQTVYNDTGSVRIGGYTISNFDGKARNLQTMTEVLEKSLNTGAIFAQQQLGKKKFRDYLEAFQFDKLTGIDILGEVAGNMQSIKTANRDIDFATSSFGQGISFSPLRFLTSVAAIANEGKIMRPFLVKKVIKDGQEISTEPKVLAQPVTSLTASRVAAMMVSVVDNSFDRKAAVPGYSVAGKTGTAQIPNKDSSGYSDQTIHSIVGFAPAYDPVFIGIIKVDNPHGIRFAADSVTPTFREIASFILQYYKVPPQ</sequence>
<feature type="domain" description="Penicillin-binding protein transpeptidase" evidence="4">
    <location>
        <begin position="254"/>
        <end position="559"/>
    </location>
</feature>
<proteinExistence type="predicted"/>
<dbReference type="Gene3D" id="3.30.450.330">
    <property type="match status" value="1"/>
</dbReference>
<dbReference type="GO" id="GO:0008658">
    <property type="term" value="F:penicillin binding"/>
    <property type="evidence" value="ECO:0007669"/>
    <property type="project" value="InterPro"/>
</dbReference>
<dbReference type="InterPro" id="IPR001460">
    <property type="entry name" value="PCN-bd_Tpept"/>
</dbReference>
<keyword evidence="3" id="KW-1133">Transmembrane helix</keyword>
<comment type="caution">
    <text evidence="6">The sequence shown here is derived from an EMBL/GenBank/DDBJ whole genome shotgun (WGS) entry which is preliminary data.</text>
</comment>
<feature type="domain" description="Penicillin-binding protein dimerisation" evidence="5">
    <location>
        <begin position="65"/>
        <end position="206"/>
    </location>
</feature>
<evidence type="ECO:0000313" key="6">
    <source>
        <dbReference type="EMBL" id="OGZ61803.1"/>
    </source>
</evidence>
<reference evidence="6 7" key="1">
    <citation type="journal article" date="2016" name="Nat. Commun.">
        <title>Thousands of microbial genomes shed light on interconnected biogeochemical processes in an aquifer system.</title>
        <authorList>
            <person name="Anantharaman K."/>
            <person name="Brown C.T."/>
            <person name="Hug L.A."/>
            <person name="Sharon I."/>
            <person name="Castelle C.J."/>
            <person name="Probst A.J."/>
            <person name="Thomas B.C."/>
            <person name="Singh A."/>
            <person name="Wilkins M.J."/>
            <person name="Karaoz U."/>
            <person name="Brodie E.L."/>
            <person name="Williams K.H."/>
            <person name="Hubbard S.S."/>
            <person name="Banfield J.F."/>
        </authorList>
    </citation>
    <scope>NUCLEOTIDE SEQUENCE [LARGE SCALE GENOMIC DNA]</scope>
</reference>
<dbReference type="InterPro" id="IPR005311">
    <property type="entry name" value="PBP_dimer"/>
</dbReference>
<dbReference type="Proteomes" id="UP000176770">
    <property type="component" value="Unassembled WGS sequence"/>
</dbReference>
<evidence type="ECO:0000256" key="1">
    <source>
        <dbReference type="ARBA" id="ARBA00004370"/>
    </source>
</evidence>
<dbReference type="EMBL" id="MHOK01000016">
    <property type="protein sequence ID" value="OGZ61803.1"/>
    <property type="molecule type" value="Genomic_DNA"/>
</dbReference>
<dbReference type="STRING" id="1802165.A3F94_01300"/>
<dbReference type="Pfam" id="PF00905">
    <property type="entry name" value="Transpeptidase"/>
    <property type="match status" value="1"/>
</dbReference>
<dbReference type="AlphaFoldDB" id="A0A1G2HH66"/>
<dbReference type="GO" id="GO:0071555">
    <property type="term" value="P:cell wall organization"/>
    <property type="evidence" value="ECO:0007669"/>
    <property type="project" value="TreeGrafter"/>
</dbReference>
<evidence type="ECO:0000256" key="3">
    <source>
        <dbReference type="SAM" id="Phobius"/>
    </source>
</evidence>
<feature type="transmembrane region" description="Helical" evidence="3">
    <location>
        <begin position="21"/>
        <end position="41"/>
    </location>
</feature>
<dbReference type="GO" id="GO:0005886">
    <property type="term" value="C:plasma membrane"/>
    <property type="evidence" value="ECO:0007669"/>
    <property type="project" value="TreeGrafter"/>
</dbReference>
<dbReference type="SUPFAM" id="SSF56601">
    <property type="entry name" value="beta-lactamase/transpeptidase-like"/>
    <property type="match status" value="1"/>
</dbReference>